<gene>
    <name evidence="1" type="ORF">BCV72DRAFT_303820</name>
</gene>
<proteinExistence type="predicted"/>
<accession>A0A1X0R8D7</accession>
<name>A0A1X0R8D7_RHIZD</name>
<evidence type="ECO:0000313" key="1">
    <source>
        <dbReference type="EMBL" id="ORE08305.1"/>
    </source>
</evidence>
<reference evidence="1" key="1">
    <citation type="journal article" date="2016" name="Proc. Natl. Acad. Sci. U.S.A.">
        <title>Lipid metabolic changes in an early divergent fungus govern the establishment of a mutualistic symbiosis with endobacteria.</title>
        <authorList>
            <person name="Lastovetsky O.A."/>
            <person name="Gaspar M.L."/>
            <person name="Mondo S.J."/>
            <person name="LaButti K.M."/>
            <person name="Sandor L."/>
            <person name="Grigoriev I.V."/>
            <person name="Henry S.A."/>
            <person name="Pawlowska T.E."/>
        </authorList>
    </citation>
    <scope>NUCLEOTIDE SEQUENCE [LARGE SCALE GENOMIC DNA]</scope>
    <source>
        <strain evidence="1">ATCC 52814</strain>
    </source>
</reference>
<protein>
    <submittedName>
        <fullName evidence="1">Uncharacterized protein</fullName>
    </submittedName>
</protein>
<sequence length="69" mass="8122">MASDDEGAQKKRLLEVLEETKDCFGTDYEHLEQANLVRFRVDTGDHPPIYRSPYSFLSHAEREYLKEDM</sequence>
<dbReference type="EMBL" id="KV921890">
    <property type="protein sequence ID" value="ORE08305.1"/>
    <property type="molecule type" value="Genomic_DNA"/>
</dbReference>
<organism evidence="1">
    <name type="scientific">Rhizopus microsporus var. microsporus</name>
    <dbReference type="NCBI Taxonomy" id="86635"/>
    <lineage>
        <taxon>Eukaryota</taxon>
        <taxon>Fungi</taxon>
        <taxon>Fungi incertae sedis</taxon>
        <taxon>Mucoromycota</taxon>
        <taxon>Mucoromycotina</taxon>
        <taxon>Mucoromycetes</taxon>
        <taxon>Mucorales</taxon>
        <taxon>Mucorineae</taxon>
        <taxon>Rhizopodaceae</taxon>
        <taxon>Rhizopus</taxon>
    </lineage>
</organism>
<dbReference type="Proteomes" id="UP000242414">
    <property type="component" value="Unassembled WGS sequence"/>
</dbReference>
<dbReference type="AlphaFoldDB" id="A0A1X0R8D7"/>
<dbReference type="VEuPathDB" id="FungiDB:BCV72DRAFT_303820"/>